<dbReference type="InterPro" id="IPR006311">
    <property type="entry name" value="TAT_signal"/>
</dbReference>
<evidence type="ECO:0000259" key="1">
    <source>
        <dbReference type="Pfam" id="PF23951"/>
    </source>
</evidence>
<proteinExistence type="predicted"/>
<reference evidence="2" key="1">
    <citation type="submission" date="2021-03" db="EMBL/GenBank/DDBJ databases">
        <title>Genomic Encyclopedia of Type Strains, Phase IV (KMG-IV): sequencing the most valuable type-strain genomes for metagenomic binning, comparative biology and taxonomic classification.</title>
        <authorList>
            <person name="Goeker M."/>
        </authorList>
    </citation>
    <scope>NUCLEOTIDE SEQUENCE</scope>
    <source>
        <strain evidence="2">DSM 23564</strain>
    </source>
</reference>
<name>A0A8T4GJ63_9EURY</name>
<dbReference type="InterPro" id="IPR055706">
    <property type="entry name" value="Slg1/2_DUF7282"/>
</dbReference>
<dbReference type="OrthoDB" id="239724at2157"/>
<protein>
    <recommendedName>
        <fullName evidence="1">DUF7282 domain-containing protein</fullName>
    </recommendedName>
</protein>
<dbReference type="Pfam" id="PF23951">
    <property type="entry name" value="DUF7282"/>
    <property type="match status" value="1"/>
</dbReference>
<accession>A0A8T4GJ63</accession>
<comment type="caution">
    <text evidence="2">The sequence shown here is derived from an EMBL/GenBank/DDBJ whole genome shotgun (WGS) entry which is preliminary data.</text>
</comment>
<dbReference type="EMBL" id="JAGGKQ010000029">
    <property type="protein sequence ID" value="MBP1923759.1"/>
    <property type="molecule type" value="Genomic_DNA"/>
</dbReference>
<feature type="domain" description="DUF7282" evidence="1">
    <location>
        <begin position="51"/>
        <end position="135"/>
    </location>
</feature>
<gene>
    <name evidence="2" type="ORF">J2751_002804</name>
</gene>
<dbReference type="PROSITE" id="PS51318">
    <property type="entry name" value="TAT"/>
    <property type="match status" value="1"/>
</dbReference>
<dbReference type="AlphaFoldDB" id="A0A8T4GJ63"/>
<evidence type="ECO:0000313" key="2">
    <source>
        <dbReference type="EMBL" id="MBP1923759.1"/>
    </source>
</evidence>
<dbReference type="Proteomes" id="UP000823588">
    <property type="component" value="Unassembled WGS sequence"/>
</dbReference>
<evidence type="ECO:0000313" key="3">
    <source>
        <dbReference type="Proteomes" id="UP000823588"/>
    </source>
</evidence>
<organism evidence="2 3">
    <name type="scientific">Halorubrum alkaliphilum</name>
    <dbReference type="NCBI Taxonomy" id="261290"/>
    <lineage>
        <taxon>Archaea</taxon>
        <taxon>Methanobacteriati</taxon>
        <taxon>Methanobacteriota</taxon>
        <taxon>Stenosarchaea group</taxon>
        <taxon>Halobacteria</taxon>
        <taxon>Halobacteriales</taxon>
        <taxon>Haloferacaceae</taxon>
        <taxon>Halorubrum</taxon>
    </lineage>
</organism>
<dbReference type="RefSeq" id="WP_209486808.1">
    <property type="nucleotide sequence ID" value="NZ_JAGGKQ010000029.1"/>
</dbReference>
<keyword evidence="3" id="KW-1185">Reference proteome</keyword>
<sequence length="156" mass="17188">MLKRPIRRRQLLKSVAGTSVALAVGTGTANASHDPDEFRIEFNRQTRRLNAKEPSVLVARADLPERGFVMVHDTHDMEDMSESGCPDTHEIYGKTDVLDPGHYGGMKVPLTDVPAAPGTEELVAMIHTVDDGDQKECPPEVREKADVKFISPGRSR</sequence>